<proteinExistence type="predicted"/>
<dbReference type="InterPro" id="IPR046099">
    <property type="entry name" value="DUF6035"/>
</dbReference>
<keyword evidence="3" id="KW-1185">Reference proteome</keyword>
<evidence type="ECO:0000313" key="3">
    <source>
        <dbReference type="Proteomes" id="UP000638570"/>
    </source>
</evidence>
<protein>
    <recommendedName>
        <fullName evidence="1">DUF6035 domain-containing protein</fullName>
    </recommendedName>
</protein>
<evidence type="ECO:0000313" key="2">
    <source>
        <dbReference type="EMBL" id="MBL1377977.1"/>
    </source>
</evidence>
<dbReference type="Pfam" id="PF19500">
    <property type="entry name" value="DUF6035"/>
    <property type="match status" value="1"/>
</dbReference>
<feature type="domain" description="DUF6035" evidence="1">
    <location>
        <begin position="90"/>
        <end position="275"/>
    </location>
</feature>
<reference evidence="3" key="1">
    <citation type="submission" date="2021-01" db="EMBL/GenBank/DDBJ databases">
        <title>Genome public.</title>
        <authorList>
            <person name="Liu C."/>
            <person name="Sun Q."/>
        </authorList>
    </citation>
    <scope>NUCLEOTIDE SEQUENCE [LARGE SCALE GENOMIC DNA]</scope>
    <source>
        <strain evidence="3">CGMCC 1.18722</strain>
    </source>
</reference>
<gene>
    <name evidence="2" type="ORF">JKV55_11645</name>
</gene>
<name>A0ABS1QTP7_9GAMM</name>
<dbReference type="EMBL" id="JAERTZ010000025">
    <property type="protein sequence ID" value="MBL1377977.1"/>
    <property type="molecule type" value="Genomic_DNA"/>
</dbReference>
<dbReference type="RefSeq" id="WP_202085443.1">
    <property type="nucleotide sequence ID" value="NZ_JAERTZ010000025.1"/>
</dbReference>
<accession>A0ABS1QTP7</accession>
<dbReference type="Proteomes" id="UP000638570">
    <property type="component" value="Unassembled WGS sequence"/>
</dbReference>
<sequence length="471" mass="55615">MRKLQIPIVLDSLHNEMISVEFFEEHLGIREIHEIRANNENKKRFLCFHCKSPVILYAKRSDSHESGHKYHVQHQAGKECLWKRDSKTLGEIYAGIKEGKRHREMKRLLQETLEVIDGWEVIDVDRRFIVSLDNLERRKPDLHAKYKGQDVVFEIQMRSENPAVIVKRKAFYNKKGMRLVWLSAESSELVSEIYKTNAIEMKQVQKDIAFANRGNIFFFNGSLAKISKTYNSLKVLVKYIDSTIIDGLIKCRWSDKIISFDDVHFKDGAAFYYDFISVDDGNRQKLESQGKRFVAQNISSWQCRTWEDFLVNVKKGWPFVDVTRNSEWLYQVYKEDYDTRVLRLKKTIINILLDKKHDMKRWNRCARQLGYNDFGISPNVQLNIIANLLVISGYPAMKNTGPVRAAHNFYDQPSFHSYFTLFMSILDKSPHKEMIINDDTMSDRLKKDFSHIEQKIDFHEFMNWFLSEPRL</sequence>
<organism evidence="2 3">
    <name type="scientific">Zobellella iuensis</name>
    <dbReference type="NCBI Taxonomy" id="2803811"/>
    <lineage>
        <taxon>Bacteria</taxon>
        <taxon>Pseudomonadati</taxon>
        <taxon>Pseudomonadota</taxon>
        <taxon>Gammaproteobacteria</taxon>
        <taxon>Aeromonadales</taxon>
        <taxon>Aeromonadaceae</taxon>
        <taxon>Zobellella</taxon>
    </lineage>
</organism>
<evidence type="ECO:0000259" key="1">
    <source>
        <dbReference type="Pfam" id="PF19500"/>
    </source>
</evidence>
<comment type="caution">
    <text evidence="2">The sequence shown here is derived from an EMBL/GenBank/DDBJ whole genome shotgun (WGS) entry which is preliminary data.</text>
</comment>